<dbReference type="Proteomes" id="UP001454086">
    <property type="component" value="Unassembled WGS sequence"/>
</dbReference>
<gene>
    <name evidence="1" type="ORF">WMQ36_20185</name>
</gene>
<organism evidence="1 2">
    <name type="scientific">Enterocloster hominis</name>
    <name type="common">ex Hitch et al. 2024</name>
    <dbReference type="NCBI Taxonomy" id="1917870"/>
    <lineage>
        <taxon>Bacteria</taxon>
        <taxon>Bacillati</taxon>
        <taxon>Bacillota</taxon>
        <taxon>Clostridia</taxon>
        <taxon>Lachnospirales</taxon>
        <taxon>Lachnospiraceae</taxon>
        <taxon>Enterocloster</taxon>
    </lineage>
</organism>
<keyword evidence="2" id="KW-1185">Reference proteome</keyword>
<evidence type="ECO:0000313" key="2">
    <source>
        <dbReference type="Proteomes" id="UP001454086"/>
    </source>
</evidence>
<protein>
    <submittedName>
        <fullName evidence="1">Uncharacterized protein</fullName>
    </submittedName>
</protein>
<dbReference type="EMBL" id="JBBMFM010000097">
    <property type="protein sequence ID" value="MEQ2427288.1"/>
    <property type="molecule type" value="Genomic_DNA"/>
</dbReference>
<name>A0ABV1DA90_9FIRM</name>
<dbReference type="RefSeq" id="WP_008718379.1">
    <property type="nucleotide sequence ID" value="NZ_JBBMFM010000097.1"/>
</dbReference>
<evidence type="ECO:0000313" key="1">
    <source>
        <dbReference type="EMBL" id="MEQ2427288.1"/>
    </source>
</evidence>
<comment type="caution">
    <text evidence="1">The sequence shown here is derived from an EMBL/GenBank/DDBJ whole genome shotgun (WGS) entry which is preliminary data.</text>
</comment>
<proteinExistence type="predicted"/>
<reference evidence="1 2" key="1">
    <citation type="submission" date="2024-03" db="EMBL/GenBank/DDBJ databases">
        <title>Human intestinal bacterial collection.</title>
        <authorList>
            <person name="Pauvert C."/>
            <person name="Hitch T.C.A."/>
            <person name="Clavel T."/>
        </authorList>
    </citation>
    <scope>NUCLEOTIDE SEQUENCE [LARGE SCALE GENOMIC DNA]</scope>
    <source>
        <strain evidence="1 2">CLA-SR-H021</strain>
    </source>
</reference>
<accession>A0ABV1DA90</accession>
<sequence>MNEPENKAQDKDTFDIDIQACSTMDCTGLIPSLPQDEAEQEAYEDLYPYITMAVKDEGDAEG</sequence>